<dbReference type="EMBL" id="ML769798">
    <property type="protein sequence ID" value="KAE9387472.1"/>
    <property type="molecule type" value="Genomic_DNA"/>
</dbReference>
<evidence type="ECO:0000256" key="1">
    <source>
        <dbReference type="SAM" id="Phobius"/>
    </source>
</evidence>
<feature type="transmembrane region" description="Helical" evidence="1">
    <location>
        <begin position="53"/>
        <end position="74"/>
    </location>
</feature>
<dbReference type="Proteomes" id="UP000799118">
    <property type="component" value="Unassembled WGS sequence"/>
</dbReference>
<accession>A0A6A4GNU8</accession>
<keyword evidence="1" id="KW-1133">Transmembrane helix</keyword>
<dbReference type="PANTHER" id="PTHR40465:SF1">
    <property type="entry name" value="DUF6534 DOMAIN-CONTAINING PROTEIN"/>
    <property type="match status" value="1"/>
</dbReference>
<feature type="transmembrane region" description="Helical" evidence="1">
    <location>
        <begin position="86"/>
        <end position="108"/>
    </location>
</feature>
<keyword evidence="1" id="KW-0472">Membrane</keyword>
<dbReference type="PANTHER" id="PTHR40465">
    <property type="entry name" value="CHROMOSOME 1, WHOLE GENOME SHOTGUN SEQUENCE"/>
    <property type="match status" value="1"/>
</dbReference>
<feature type="transmembrane region" description="Helical" evidence="1">
    <location>
        <begin position="20"/>
        <end position="41"/>
    </location>
</feature>
<keyword evidence="1" id="KW-0812">Transmembrane</keyword>
<dbReference type="OrthoDB" id="3270417at2759"/>
<feature type="transmembrane region" description="Helical" evidence="1">
    <location>
        <begin position="144"/>
        <end position="165"/>
    </location>
</feature>
<feature type="transmembrane region" description="Helical" evidence="1">
    <location>
        <begin position="224"/>
        <end position="248"/>
    </location>
</feature>
<evidence type="ECO:0000259" key="2">
    <source>
        <dbReference type="Pfam" id="PF20152"/>
    </source>
</evidence>
<dbReference type="Pfam" id="PF20152">
    <property type="entry name" value="DUF6534"/>
    <property type="match status" value="1"/>
</dbReference>
<feature type="transmembrane region" description="Helical" evidence="1">
    <location>
        <begin position="254"/>
        <end position="274"/>
    </location>
</feature>
<feature type="transmembrane region" description="Helical" evidence="1">
    <location>
        <begin position="185"/>
        <end position="208"/>
    </location>
</feature>
<evidence type="ECO:0000313" key="3">
    <source>
        <dbReference type="EMBL" id="KAE9387472.1"/>
    </source>
</evidence>
<proteinExistence type="predicted"/>
<reference evidence="3" key="1">
    <citation type="journal article" date="2019" name="Environ. Microbiol.">
        <title>Fungal ecological strategies reflected in gene transcription - a case study of two litter decomposers.</title>
        <authorList>
            <person name="Barbi F."/>
            <person name="Kohler A."/>
            <person name="Barry K."/>
            <person name="Baskaran P."/>
            <person name="Daum C."/>
            <person name="Fauchery L."/>
            <person name="Ihrmark K."/>
            <person name="Kuo A."/>
            <person name="LaButti K."/>
            <person name="Lipzen A."/>
            <person name="Morin E."/>
            <person name="Grigoriev I.V."/>
            <person name="Henrissat B."/>
            <person name="Lindahl B."/>
            <person name="Martin F."/>
        </authorList>
    </citation>
    <scope>NUCLEOTIDE SEQUENCE</scope>
    <source>
        <strain evidence="3">JB14</strain>
    </source>
</reference>
<name>A0A6A4GNU8_9AGAR</name>
<dbReference type="AlphaFoldDB" id="A0A6A4GNU8"/>
<protein>
    <recommendedName>
        <fullName evidence="2">DUF6534 domain-containing protein</fullName>
    </recommendedName>
</protein>
<organism evidence="3 4">
    <name type="scientific">Gymnopus androsaceus JB14</name>
    <dbReference type="NCBI Taxonomy" id="1447944"/>
    <lineage>
        <taxon>Eukaryota</taxon>
        <taxon>Fungi</taxon>
        <taxon>Dikarya</taxon>
        <taxon>Basidiomycota</taxon>
        <taxon>Agaricomycotina</taxon>
        <taxon>Agaricomycetes</taxon>
        <taxon>Agaricomycetidae</taxon>
        <taxon>Agaricales</taxon>
        <taxon>Marasmiineae</taxon>
        <taxon>Omphalotaceae</taxon>
        <taxon>Gymnopus</taxon>
    </lineage>
</organism>
<gene>
    <name evidence="3" type="ORF">BT96DRAFT_1005079</name>
</gene>
<keyword evidence="4" id="KW-1185">Reference proteome</keyword>
<sequence>MDSGSDTIHMGETYGGMMVGLLLASILCGIASVQALIFFCAKRTDPLSHKLSVAFLWIMDVLQLCFVFSATYFYVVDHPGITSPPFIWNFKIQIFMQVSSVDANYLMFLSLTKCCHQRVSDFDPELDKNDVHSPPVETKHTSKWLPIGVMVFLVADYGLGTAFAYEVFTVPTLPDLLHISFKPLIMAWMCTTTASDFLVGGALIYTIVKSHPSLSWTNSDWTMLIAYLVNTGIITGIFSAAALIAFIVGVQTSVFILFEIALPQFYVNCFFSMLNASVYFKTNHNWNASPTTTHLLTYFHDDESISPERASLSGDVTASSPLVSRSFSTILKSSQSEIEAPTINEIGLPLFPLEPKPEPVVRNVPLQVKVSVQTKKTVASENHTRRGRAVAFRPST</sequence>
<dbReference type="InterPro" id="IPR045339">
    <property type="entry name" value="DUF6534"/>
</dbReference>
<evidence type="ECO:0000313" key="4">
    <source>
        <dbReference type="Proteomes" id="UP000799118"/>
    </source>
</evidence>
<feature type="domain" description="DUF6534" evidence="2">
    <location>
        <begin position="193"/>
        <end position="276"/>
    </location>
</feature>